<feature type="compositionally biased region" description="Polar residues" evidence="1">
    <location>
        <begin position="39"/>
        <end position="48"/>
    </location>
</feature>
<gene>
    <name evidence="2" type="ORF">INT44_000995</name>
</gene>
<name>A0A8H7UQF1_9FUNG</name>
<feature type="compositionally biased region" description="Basic and acidic residues" evidence="1">
    <location>
        <begin position="54"/>
        <end position="71"/>
    </location>
</feature>
<proteinExistence type="predicted"/>
<protein>
    <submittedName>
        <fullName evidence="2">Uncharacterized protein</fullName>
    </submittedName>
</protein>
<sequence length="146" mass="16258">MVKTELTSIGIEEGEISHITEPEPMVHATFPDEKKENQVAEQEVSQVSCGDEGEGTKEESSDSEFEDMRRIPSQDSACFTDPICRSCFNDTNSNTESEEEEEEDIVTTDCVHGLKRDWTRIEVILPEVYTSSQESMLDAVVSASTA</sequence>
<reference evidence="2" key="1">
    <citation type="submission" date="2020-12" db="EMBL/GenBank/DDBJ databases">
        <title>Metabolic potential, ecology and presence of endohyphal bacteria is reflected in genomic diversity of Mucoromycotina.</title>
        <authorList>
            <person name="Muszewska A."/>
            <person name="Okrasinska A."/>
            <person name="Steczkiewicz K."/>
            <person name="Drgas O."/>
            <person name="Orlowska M."/>
            <person name="Perlinska-Lenart U."/>
            <person name="Aleksandrzak-Piekarczyk T."/>
            <person name="Szatraj K."/>
            <person name="Zielenkiewicz U."/>
            <person name="Pilsyk S."/>
            <person name="Malc E."/>
            <person name="Mieczkowski P."/>
            <person name="Kruszewska J.S."/>
            <person name="Biernat P."/>
            <person name="Pawlowska J."/>
        </authorList>
    </citation>
    <scope>NUCLEOTIDE SEQUENCE</scope>
    <source>
        <strain evidence="2">WA0000051536</strain>
    </source>
</reference>
<organism evidence="2 3">
    <name type="scientific">Umbelopsis vinacea</name>
    <dbReference type="NCBI Taxonomy" id="44442"/>
    <lineage>
        <taxon>Eukaryota</taxon>
        <taxon>Fungi</taxon>
        <taxon>Fungi incertae sedis</taxon>
        <taxon>Mucoromycota</taxon>
        <taxon>Mucoromycotina</taxon>
        <taxon>Umbelopsidomycetes</taxon>
        <taxon>Umbelopsidales</taxon>
        <taxon>Umbelopsidaceae</taxon>
        <taxon>Umbelopsis</taxon>
    </lineage>
</organism>
<dbReference type="AlphaFoldDB" id="A0A8H7UQF1"/>
<evidence type="ECO:0000313" key="3">
    <source>
        <dbReference type="Proteomes" id="UP000612746"/>
    </source>
</evidence>
<dbReference type="EMBL" id="JAEPRA010000002">
    <property type="protein sequence ID" value="KAG2188243.1"/>
    <property type="molecule type" value="Genomic_DNA"/>
</dbReference>
<evidence type="ECO:0000313" key="2">
    <source>
        <dbReference type="EMBL" id="KAG2188243.1"/>
    </source>
</evidence>
<keyword evidence="3" id="KW-1185">Reference proteome</keyword>
<evidence type="ECO:0000256" key="1">
    <source>
        <dbReference type="SAM" id="MobiDB-lite"/>
    </source>
</evidence>
<accession>A0A8H7UQF1</accession>
<dbReference type="OrthoDB" id="2414865at2759"/>
<comment type="caution">
    <text evidence="2">The sequence shown here is derived from an EMBL/GenBank/DDBJ whole genome shotgun (WGS) entry which is preliminary data.</text>
</comment>
<dbReference type="Proteomes" id="UP000612746">
    <property type="component" value="Unassembled WGS sequence"/>
</dbReference>
<feature type="region of interest" description="Disordered" evidence="1">
    <location>
        <begin position="1"/>
        <end position="71"/>
    </location>
</feature>